<protein>
    <submittedName>
        <fullName evidence="1">6305_t:CDS:1</fullName>
    </submittedName>
</protein>
<comment type="caution">
    <text evidence="1">The sequence shown here is derived from an EMBL/GenBank/DDBJ whole genome shotgun (WGS) entry which is preliminary data.</text>
</comment>
<feature type="non-terminal residue" evidence="1">
    <location>
        <position position="140"/>
    </location>
</feature>
<sequence>EDKVEKLIFLSAYDKRKFPDALGDMRKAHIFQETFGKVLEDKKMLGDIIDDNPNICKDIITKISHLYDIHSKWTHKEHKPDLVVLAPHYPATANQHHKEVLLVRNEVKLIKERNEQLKFEKNQVKRWQITDEVDALESGV</sequence>
<feature type="non-terminal residue" evidence="1">
    <location>
        <position position="1"/>
    </location>
</feature>
<reference evidence="1" key="1">
    <citation type="submission" date="2021-06" db="EMBL/GenBank/DDBJ databases">
        <authorList>
            <person name="Kallberg Y."/>
            <person name="Tangrot J."/>
            <person name="Rosling A."/>
        </authorList>
    </citation>
    <scope>NUCLEOTIDE SEQUENCE</scope>
    <source>
        <strain evidence="1">MA461A</strain>
    </source>
</reference>
<dbReference type="Proteomes" id="UP000789920">
    <property type="component" value="Unassembled WGS sequence"/>
</dbReference>
<gene>
    <name evidence="1" type="ORF">RPERSI_LOCUS30273</name>
</gene>
<accession>A0ACA9SG82</accession>
<dbReference type="EMBL" id="CAJVQC010117403">
    <property type="protein sequence ID" value="CAG8837356.1"/>
    <property type="molecule type" value="Genomic_DNA"/>
</dbReference>
<name>A0ACA9SG82_9GLOM</name>
<keyword evidence="2" id="KW-1185">Reference proteome</keyword>
<organism evidence="1 2">
    <name type="scientific">Racocetra persica</name>
    <dbReference type="NCBI Taxonomy" id="160502"/>
    <lineage>
        <taxon>Eukaryota</taxon>
        <taxon>Fungi</taxon>
        <taxon>Fungi incertae sedis</taxon>
        <taxon>Mucoromycota</taxon>
        <taxon>Glomeromycotina</taxon>
        <taxon>Glomeromycetes</taxon>
        <taxon>Diversisporales</taxon>
        <taxon>Gigasporaceae</taxon>
        <taxon>Racocetra</taxon>
    </lineage>
</organism>
<proteinExistence type="predicted"/>
<evidence type="ECO:0000313" key="2">
    <source>
        <dbReference type="Proteomes" id="UP000789920"/>
    </source>
</evidence>
<evidence type="ECO:0000313" key="1">
    <source>
        <dbReference type="EMBL" id="CAG8837356.1"/>
    </source>
</evidence>